<feature type="transmembrane region" description="Helical" evidence="2">
    <location>
        <begin position="12"/>
        <end position="33"/>
    </location>
</feature>
<feature type="domain" description="DUF1266" evidence="3">
    <location>
        <begin position="95"/>
        <end position="269"/>
    </location>
</feature>
<evidence type="ECO:0000259" key="3">
    <source>
        <dbReference type="Pfam" id="PF06889"/>
    </source>
</evidence>
<keyword evidence="2" id="KW-0812">Transmembrane</keyword>
<feature type="coiled-coil region" evidence="1">
    <location>
        <begin position="132"/>
        <end position="159"/>
    </location>
</feature>
<dbReference type="Proteomes" id="UP000093476">
    <property type="component" value="Unassembled WGS sequence"/>
</dbReference>
<proteinExistence type="predicted"/>
<evidence type="ECO:0000256" key="1">
    <source>
        <dbReference type="SAM" id="Coils"/>
    </source>
</evidence>
<keyword evidence="1" id="KW-0175">Coiled coil</keyword>
<dbReference type="AlphaFoldDB" id="A0A1C0U7P5"/>
<keyword evidence="2" id="KW-1133">Transmembrane helix</keyword>
<dbReference type="PATRIC" id="fig|286156.4.peg.955"/>
<accession>A0A1C0U7P5</accession>
<evidence type="ECO:0000313" key="5">
    <source>
        <dbReference type="Proteomes" id="UP000093476"/>
    </source>
</evidence>
<sequence length="326" mass="38180">MFSDLLSDWRWYHYILVTIVSIILFIIFAVIIMKSIVEKKILNNLRNEYQNRASGKLPKFEPKDWAYILGTPYAAVEEYPCNDPIIVPGSKDAGSLQTAWGINDRESLIAQLFHLLTNGHRHKFRQEVYFFSDVSESDYEQIKKDIQKEEDEDGEAKELLWRAEVVRKNLNNIQTVNFLAWDYVRYIKLICNGISTEYLNREEADNFVQIITHTVQREYKSWEEFWHHFLLGRWYWSSTDMRWTITQDLYGKIVTLINKEPGGPSNTLNWNTNLSEANIAPFVNAVLTLGYENEEGKKLGEDEIKNMIQSTLENGGYFPEPAEIQE</sequence>
<comment type="caution">
    <text evidence="4">The sequence shown here is derived from an EMBL/GenBank/DDBJ whole genome shotgun (WGS) entry which is preliminary data.</text>
</comment>
<evidence type="ECO:0000256" key="2">
    <source>
        <dbReference type="SAM" id="Phobius"/>
    </source>
</evidence>
<dbReference type="STRING" id="286156.Ppb6_00833"/>
<reference evidence="4 5" key="1">
    <citation type="submission" date="2015-12" db="EMBL/GenBank/DDBJ databases">
        <title>Genome comparisons provide insights into the role of secondary metabolites in the pathogenic phase of the Photorhabdus life cycle.</title>
        <authorList>
            <person name="Tobias N.J."/>
            <person name="Mishra B."/>
            <person name="Gupta D.K."/>
            <person name="Thines M."/>
            <person name="Stinear T.P."/>
            <person name="Bode H.B."/>
        </authorList>
    </citation>
    <scope>NUCLEOTIDE SEQUENCE [LARGE SCALE GENOMIC DNA]</scope>
    <source>
        <strain evidence="4 5">PB68.1</strain>
    </source>
</reference>
<dbReference type="Pfam" id="PF06889">
    <property type="entry name" value="DUF1266"/>
    <property type="match status" value="1"/>
</dbReference>
<evidence type="ECO:0000313" key="4">
    <source>
        <dbReference type="EMBL" id="OCQ53948.1"/>
    </source>
</evidence>
<organism evidence="4 5">
    <name type="scientific">Photorhabdus australis subsp. thailandensis</name>
    <dbReference type="NCBI Taxonomy" id="2805096"/>
    <lineage>
        <taxon>Bacteria</taxon>
        <taxon>Pseudomonadati</taxon>
        <taxon>Pseudomonadota</taxon>
        <taxon>Gammaproteobacteria</taxon>
        <taxon>Enterobacterales</taxon>
        <taxon>Morganellaceae</taxon>
        <taxon>Photorhabdus</taxon>
    </lineage>
</organism>
<keyword evidence="2" id="KW-0472">Membrane</keyword>
<name>A0A1C0U7P5_9GAMM</name>
<protein>
    <recommendedName>
        <fullName evidence="3">DUF1266 domain-containing protein</fullName>
    </recommendedName>
</protein>
<keyword evidence="5" id="KW-1185">Reference proteome</keyword>
<dbReference type="InterPro" id="IPR009677">
    <property type="entry name" value="DUF1266"/>
</dbReference>
<gene>
    <name evidence="4" type="ORF">Ppb6_00833</name>
</gene>
<dbReference type="EMBL" id="LOMY01000028">
    <property type="protein sequence ID" value="OCQ53948.1"/>
    <property type="molecule type" value="Genomic_DNA"/>
</dbReference>